<feature type="non-terminal residue" evidence="1">
    <location>
        <position position="9"/>
    </location>
</feature>
<gene>
    <name evidence="1" type="ORF">VCHENC02_2287A</name>
</gene>
<proteinExistence type="predicted"/>
<evidence type="ECO:0000313" key="1">
    <source>
        <dbReference type="EMBL" id="EKM32127.1"/>
    </source>
</evidence>
<dbReference type="Proteomes" id="UP000008367">
    <property type="component" value="Unassembled WGS sequence"/>
</dbReference>
<comment type="caution">
    <text evidence="1">The sequence shown here is derived from an EMBL/GenBank/DDBJ whole genome shotgun (WGS) entry which is preliminary data.</text>
</comment>
<accession>A0A454D0F0</accession>
<organism evidence="1 2">
    <name type="scientific">Vibrio harveyi</name>
    <name type="common">Beneckea harveyi</name>
    <dbReference type="NCBI Taxonomy" id="669"/>
    <lineage>
        <taxon>Bacteria</taxon>
        <taxon>Pseudomonadati</taxon>
        <taxon>Pseudomonadota</taxon>
        <taxon>Gammaproteobacteria</taxon>
        <taxon>Vibrionales</taxon>
        <taxon>Vibrionaceae</taxon>
        <taxon>Vibrio</taxon>
    </lineage>
</organism>
<reference evidence="1 2" key="1">
    <citation type="submission" date="2012-10" db="EMBL/GenBank/DDBJ databases">
        <title>Genome sequence of Vibrio Cholerae HENC-02.</title>
        <authorList>
            <person name="Eppinger M."/>
            <person name="Hasan N.A."/>
            <person name="Sengamalay N."/>
            <person name="Hine E."/>
            <person name="Su Q."/>
            <person name="Daugherty S.C."/>
            <person name="Young S."/>
            <person name="Sadzewicz L."/>
            <person name="Tallon L."/>
            <person name="Cebula T.A."/>
            <person name="Ravel J."/>
            <person name="Colwell R.R."/>
        </authorList>
    </citation>
    <scope>NUCLEOTIDE SEQUENCE [LARGE SCALE GENOMIC DNA]</scope>
    <source>
        <strain evidence="1 2">HENC-02</strain>
    </source>
</reference>
<dbReference type="EMBL" id="AJSR01000880">
    <property type="protein sequence ID" value="EKM32127.1"/>
    <property type="molecule type" value="Genomic_DNA"/>
</dbReference>
<protein>
    <submittedName>
        <fullName evidence="1">Uncharacterized protein</fullName>
    </submittedName>
</protein>
<evidence type="ECO:0000313" key="2">
    <source>
        <dbReference type="Proteomes" id="UP000008367"/>
    </source>
</evidence>
<sequence>MKLIIQKLR</sequence>
<name>A0A454D0F0_VIBHA</name>